<keyword evidence="11" id="KW-0539">Nucleus</keyword>
<dbReference type="EMBL" id="JABFTP020000124">
    <property type="protein sequence ID" value="KAL3278686.1"/>
    <property type="molecule type" value="Genomic_DNA"/>
</dbReference>
<comment type="caution">
    <text evidence="15">The sequence shown here is derived from an EMBL/GenBank/DDBJ whole genome shotgun (WGS) entry which is preliminary data.</text>
</comment>
<sequence>MSVDYLKQLEQVNNAIKSCSEEEREELLSLKSSIEELLSLTGENEGHTTATQAGDLESNIDEEYALFMAEINHGPSTNQSDTNSIESADLAKLKTLEGKKCKAPHVSKWGSKGYHNALICSILEPTESVNEIQAKVLFTNPTHEEMLPCPYYFDTDCKFSEDKCKYSHGEIVLLSDLQEYSEPDFESLKIGSEILAKQNNKLWGRARITRIFDNTCVVKFEFVKKDMELPFDEILPLDGEQDGEDDLGRISSDEDALVKQDIINMSLMNTPLDGPIGDWEKFTKGIGSKLMSKMGYIVGTGLGKKSDGRIDPVTAVILPAGKSLDHCMHLREKFGGDKDFFNAEKKMKRKQKQQELRNQKIYENEKKKKDVFKFLNDTLTGSGCSAPSFSKSQHRDNIKKETSRNLNVAGLKTDEDIRKTERICVL</sequence>
<comment type="function">
    <text evidence="1">Transcription repressor.</text>
</comment>
<evidence type="ECO:0000256" key="7">
    <source>
        <dbReference type="ARBA" id="ARBA00022833"/>
    </source>
</evidence>
<keyword evidence="9" id="KW-0238">DNA-binding</keyword>
<evidence type="ECO:0000256" key="12">
    <source>
        <dbReference type="PROSITE-ProRule" id="PRU00723"/>
    </source>
</evidence>
<evidence type="ECO:0000256" key="3">
    <source>
        <dbReference type="ARBA" id="ARBA00022414"/>
    </source>
</evidence>
<dbReference type="PROSITE" id="PS50174">
    <property type="entry name" value="G_PATCH"/>
    <property type="match status" value="1"/>
</dbReference>
<feature type="domain" description="C3H1-type" evidence="13">
    <location>
        <begin position="148"/>
        <end position="171"/>
    </location>
</feature>
<feature type="domain" description="G-patch" evidence="14">
    <location>
        <begin position="283"/>
        <end position="339"/>
    </location>
</feature>
<dbReference type="Gene3D" id="2.30.30.1190">
    <property type="match status" value="1"/>
</dbReference>
<accession>A0ABD2NIT9</accession>
<evidence type="ECO:0000256" key="8">
    <source>
        <dbReference type="ARBA" id="ARBA00023015"/>
    </source>
</evidence>
<name>A0ABD2NIT9_9CUCU</name>
<keyword evidence="7 12" id="KW-0862">Zinc</keyword>
<keyword evidence="10" id="KW-0804">Transcription</keyword>
<keyword evidence="4" id="KW-0678">Repressor</keyword>
<dbReference type="InterPro" id="IPR000467">
    <property type="entry name" value="G_patch_dom"/>
</dbReference>
<evidence type="ECO:0000256" key="4">
    <source>
        <dbReference type="ARBA" id="ARBA00022491"/>
    </source>
</evidence>
<evidence type="ECO:0000256" key="10">
    <source>
        <dbReference type="ARBA" id="ARBA00023163"/>
    </source>
</evidence>
<keyword evidence="16" id="KW-1185">Reference proteome</keyword>
<reference evidence="15 16" key="1">
    <citation type="journal article" date="2021" name="BMC Biol.">
        <title>Horizontally acquired antibacterial genes associated with adaptive radiation of ladybird beetles.</title>
        <authorList>
            <person name="Li H.S."/>
            <person name="Tang X.F."/>
            <person name="Huang Y.H."/>
            <person name="Xu Z.Y."/>
            <person name="Chen M.L."/>
            <person name="Du X.Y."/>
            <person name="Qiu B.Y."/>
            <person name="Chen P.T."/>
            <person name="Zhang W."/>
            <person name="Slipinski A."/>
            <person name="Escalona H.E."/>
            <person name="Waterhouse R.M."/>
            <person name="Zwick A."/>
            <person name="Pang H."/>
        </authorList>
    </citation>
    <scope>NUCLEOTIDE SEQUENCE [LARGE SCALE GENOMIC DNA]</scope>
    <source>
        <strain evidence="15">SYSU2018</strain>
    </source>
</reference>
<dbReference type="PROSITE" id="PS50103">
    <property type="entry name" value="ZF_C3H1"/>
    <property type="match status" value="1"/>
</dbReference>
<evidence type="ECO:0000256" key="1">
    <source>
        <dbReference type="ARBA" id="ARBA00004062"/>
    </source>
</evidence>
<evidence type="ECO:0000256" key="6">
    <source>
        <dbReference type="ARBA" id="ARBA00022771"/>
    </source>
</evidence>
<proteinExistence type="predicted"/>
<dbReference type="AlphaFoldDB" id="A0ABD2NIT9"/>
<protein>
    <recommendedName>
        <fullName evidence="3">Zinc finger CCCH-type with G patch domain-containing protein</fullName>
    </recommendedName>
</protein>
<evidence type="ECO:0000256" key="11">
    <source>
        <dbReference type="ARBA" id="ARBA00023242"/>
    </source>
</evidence>
<gene>
    <name evidence="15" type="ORF">HHI36_016223</name>
</gene>
<dbReference type="SMART" id="SM00443">
    <property type="entry name" value="G_patch"/>
    <property type="match status" value="1"/>
</dbReference>
<dbReference type="CDD" id="cd20384">
    <property type="entry name" value="Tudor_ZGPAT"/>
    <property type="match status" value="1"/>
</dbReference>
<dbReference type="PANTHER" id="PTHR46297:SF1">
    <property type="entry name" value="ZINC FINGER CCCH-TYPE WITH G PATCH DOMAIN-CONTAINING PROTEIN"/>
    <property type="match status" value="1"/>
</dbReference>
<feature type="zinc finger region" description="C3H1-type" evidence="12">
    <location>
        <begin position="148"/>
        <end position="171"/>
    </location>
</feature>
<dbReference type="GO" id="GO:0005634">
    <property type="term" value="C:nucleus"/>
    <property type="evidence" value="ECO:0007669"/>
    <property type="project" value="UniProtKB-SubCell"/>
</dbReference>
<evidence type="ECO:0000256" key="9">
    <source>
        <dbReference type="ARBA" id="ARBA00023125"/>
    </source>
</evidence>
<comment type="subcellular location">
    <subcellularLocation>
        <location evidence="2">Nucleus</location>
    </subcellularLocation>
</comment>
<organism evidence="15 16">
    <name type="scientific">Cryptolaemus montrouzieri</name>
    <dbReference type="NCBI Taxonomy" id="559131"/>
    <lineage>
        <taxon>Eukaryota</taxon>
        <taxon>Metazoa</taxon>
        <taxon>Ecdysozoa</taxon>
        <taxon>Arthropoda</taxon>
        <taxon>Hexapoda</taxon>
        <taxon>Insecta</taxon>
        <taxon>Pterygota</taxon>
        <taxon>Neoptera</taxon>
        <taxon>Endopterygota</taxon>
        <taxon>Coleoptera</taxon>
        <taxon>Polyphaga</taxon>
        <taxon>Cucujiformia</taxon>
        <taxon>Coccinelloidea</taxon>
        <taxon>Coccinellidae</taxon>
        <taxon>Scymninae</taxon>
        <taxon>Scymnini</taxon>
        <taxon>Cryptolaemus</taxon>
    </lineage>
</organism>
<evidence type="ECO:0000259" key="13">
    <source>
        <dbReference type="PROSITE" id="PS50103"/>
    </source>
</evidence>
<dbReference type="Pfam" id="PF01585">
    <property type="entry name" value="G-patch"/>
    <property type="match status" value="1"/>
</dbReference>
<evidence type="ECO:0000256" key="2">
    <source>
        <dbReference type="ARBA" id="ARBA00004123"/>
    </source>
</evidence>
<dbReference type="Proteomes" id="UP001516400">
    <property type="component" value="Unassembled WGS sequence"/>
</dbReference>
<dbReference type="GO" id="GO:0003677">
    <property type="term" value="F:DNA binding"/>
    <property type="evidence" value="ECO:0007669"/>
    <property type="project" value="UniProtKB-KW"/>
</dbReference>
<dbReference type="PANTHER" id="PTHR46297">
    <property type="entry name" value="ZINC FINGER CCCH-TYPE WITH G PATCH DOMAIN-CONTAINING PROTEIN"/>
    <property type="match status" value="1"/>
</dbReference>
<evidence type="ECO:0000259" key="14">
    <source>
        <dbReference type="PROSITE" id="PS50174"/>
    </source>
</evidence>
<keyword evidence="5 12" id="KW-0479">Metal-binding</keyword>
<keyword evidence="6 12" id="KW-0863">Zinc-finger</keyword>
<keyword evidence="8" id="KW-0805">Transcription regulation</keyword>
<evidence type="ECO:0000256" key="5">
    <source>
        <dbReference type="ARBA" id="ARBA00022723"/>
    </source>
</evidence>
<evidence type="ECO:0000313" key="16">
    <source>
        <dbReference type="Proteomes" id="UP001516400"/>
    </source>
</evidence>
<dbReference type="Gene3D" id="2.30.30.140">
    <property type="match status" value="1"/>
</dbReference>
<dbReference type="GO" id="GO:0008270">
    <property type="term" value="F:zinc ion binding"/>
    <property type="evidence" value="ECO:0007669"/>
    <property type="project" value="UniProtKB-KW"/>
</dbReference>
<dbReference type="InterPro" id="IPR000571">
    <property type="entry name" value="Znf_CCCH"/>
</dbReference>
<evidence type="ECO:0000313" key="15">
    <source>
        <dbReference type="EMBL" id="KAL3278686.1"/>
    </source>
</evidence>